<sequence length="489" mass="56208">MSSIESLNQLYHSIISQIGTLESKNEDLEVRLKVQADQFTRQIEGLQRELKFKDEEIRRLENGSACVKLGPPPRLPFTPVSSRKSPAKRRKIVIKQERSDEEDMVTRRESNLESPQSGQPDRSLHMAQEHTSSDSADRSLHVEQVPNSDESDGYLHVEQEVLPLSGQNQHSRMKDQRKESSLLPSDSPIDNQYQDASPLARLSPIKSEFDLDLRLLQKLASSQNAEDSEFARLPTQYSEQSNSPVKSTQLGLNLSPVKPTQIRTSPYRSQQSDTVSTSNCDADIEVVDDSDEEYDLLRSPLVDITNTKSNLTPLQLRDQKRIELNYKLRNDPDFKISLGPDSIHPVYQQRWMISDFEPNPKYVKQKLKRKVGKTWKEQQEIDRFYKLAGPGVQLKLIQWNNEDDKENYSNKTKAPQISQLYDRFPSPPGFNEVDFPTTQEEMERKLHSERVQSVRIQSRLAEATKPGSGSHVFREKLLNEYVKAERFTT</sequence>
<dbReference type="AlphaFoldDB" id="A0A9P0QWX3"/>
<feature type="region of interest" description="Disordered" evidence="2">
    <location>
        <begin position="223"/>
        <end position="278"/>
    </location>
</feature>
<feature type="compositionally biased region" description="Basic and acidic residues" evidence="2">
    <location>
        <begin position="94"/>
        <end position="111"/>
    </location>
</feature>
<evidence type="ECO:0000256" key="1">
    <source>
        <dbReference type="SAM" id="Coils"/>
    </source>
</evidence>
<evidence type="ECO:0000256" key="2">
    <source>
        <dbReference type="SAM" id="MobiDB-lite"/>
    </source>
</evidence>
<feature type="compositionally biased region" description="Polar residues" evidence="2">
    <location>
        <begin position="182"/>
        <end position="195"/>
    </location>
</feature>
<feature type="compositionally biased region" description="Basic and acidic residues" evidence="2">
    <location>
        <begin position="122"/>
        <end position="141"/>
    </location>
</feature>
<keyword evidence="1" id="KW-0175">Coiled coil</keyword>
<reference evidence="3" key="1">
    <citation type="submission" date="2022-03" db="EMBL/GenBank/DDBJ databases">
        <authorList>
            <person name="Legras J.-L."/>
            <person name="Devillers H."/>
            <person name="Grondin C."/>
        </authorList>
    </citation>
    <scope>NUCLEOTIDE SEQUENCE</scope>
    <source>
        <strain evidence="3">CLIB 1423</strain>
    </source>
</reference>
<keyword evidence="4" id="KW-1185">Reference proteome</keyword>
<gene>
    <name evidence="3" type="ORF">CLIB1423_34S00606</name>
</gene>
<evidence type="ECO:0000313" key="3">
    <source>
        <dbReference type="EMBL" id="CAH2355805.1"/>
    </source>
</evidence>
<dbReference type="EMBL" id="CAKXYY010000034">
    <property type="protein sequence ID" value="CAH2355805.1"/>
    <property type="molecule type" value="Genomic_DNA"/>
</dbReference>
<feature type="region of interest" description="Disordered" evidence="2">
    <location>
        <begin position="64"/>
        <end position="150"/>
    </location>
</feature>
<feature type="coiled-coil region" evidence="1">
    <location>
        <begin position="18"/>
        <end position="63"/>
    </location>
</feature>
<feature type="compositionally biased region" description="Polar residues" evidence="2">
    <location>
        <begin position="261"/>
        <end position="278"/>
    </location>
</feature>
<protein>
    <submittedName>
        <fullName evidence="3">Uncharacterized protein</fullName>
    </submittedName>
</protein>
<accession>A0A9P0QWX3</accession>
<name>A0A9P0QWX3_9ASCO</name>
<evidence type="ECO:0000313" key="4">
    <source>
        <dbReference type="Proteomes" id="UP000837801"/>
    </source>
</evidence>
<dbReference type="Proteomes" id="UP000837801">
    <property type="component" value="Unassembled WGS sequence"/>
</dbReference>
<feature type="compositionally biased region" description="Polar residues" evidence="2">
    <location>
        <begin position="235"/>
        <end position="252"/>
    </location>
</feature>
<organism evidence="3 4">
    <name type="scientific">[Candida] railenensis</name>
    <dbReference type="NCBI Taxonomy" id="45579"/>
    <lineage>
        <taxon>Eukaryota</taxon>
        <taxon>Fungi</taxon>
        <taxon>Dikarya</taxon>
        <taxon>Ascomycota</taxon>
        <taxon>Saccharomycotina</taxon>
        <taxon>Pichiomycetes</taxon>
        <taxon>Debaryomycetaceae</taxon>
        <taxon>Kurtzmaniella</taxon>
    </lineage>
</organism>
<proteinExistence type="predicted"/>
<feature type="region of interest" description="Disordered" evidence="2">
    <location>
        <begin position="164"/>
        <end position="198"/>
    </location>
</feature>
<dbReference type="OrthoDB" id="4083304at2759"/>
<comment type="caution">
    <text evidence="3">The sequence shown here is derived from an EMBL/GenBank/DDBJ whole genome shotgun (WGS) entry which is preliminary data.</text>
</comment>